<dbReference type="PANTHER" id="PTHR43158:SF2">
    <property type="entry name" value="SKFA PEPTIDE EXPORT ATP-BINDING PROTEIN SKFE"/>
    <property type="match status" value="1"/>
</dbReference>
<accession>A0A381T0I7</accession>
<dbReference type="SMART" id="SM00382">
    <property type="entry name" value="AAA"/>
    <property type="match status" value="1"/>
</dbReference>
<dbReference type="InterPro" id="IPR003593">
    <property type="entry name" value="AAA+_ATPase"/>
</dbReference>
<name>A0A381T0I7_9ZZZZ</name>
<dbReference type="PANTHER" id="PTHR43158">
    <property type="entry name" value="SKFA PEPTIDE EXPORT ATP-BINDING PROTEIN SKFE"/>
    <property type="match status" value="1"/>
</dbReference>
<evidence type="ECO:0000313" key="4">
    <source>
        <dbReference type="EMBL" id="SVA09750.1"/>
    </source>
</evidence>
<evidence type="ECO:0000256" key="2">
    <source>
        <dbReference type="ARBA" id="ARBA00022840"/>
    </source>
</evidence>
<dbReference type="AlphaFoldDB" id="A0A381T0I7"/>
<organism evidence="4">
    <name type="scientific">marine metagenome</name>
    <dbReference type="NCBI Taxonomy" id="408172"/>
    <lineage>
        <taxon>unclassified sequences</taxon>
        <taxon>metagenomes</taxon>
        <taxon>ecological metagenomes</taxon>
    </lineage>
</organism>
<keyword evidence="2" id="KW-0067">ATP-binding</keyword>
<dbReference type="InterPro" id="IPR003439">
    <property type="entry name" value="ABC_transporter-like_ATP-bd"/>
</dbReference>
<feature type="domain" description="ABC transporter" evidence="3">
    <location>
        <begin position="9"/>
        <end position="228"/>
    </location>
</feature>
<dbReference type="Pfam" id="PF00005">
    <property type="entry name" value="ABC_tran"/>
    <property type="match status" value="1"/>
</dbReference>
<gene>
    <name evidence="4" type="ORF">METZ01_LOCUS62604</name>
</gene>
<evidence type="ECO:0000259" key="3">
    <source>
        <dbReference type="PROSITE" id="PS50893"/>
    </source>
</evidence>
<dbReference type="InterPro" id="IPR027417">
    <property type="entry name" value="P-loop_NTPase"/>
</dbReference>
<keyword evidence="1" id="KW-0547">Nucleotide-binding</keyword>
<dbReference type="PROSITE" id="PS50893">
    <property type="entry name" value="ABC_TRANSPORTER_2"/>
    <property type="match status" value="1"/>
</dbReference>
<dbReference type="Gene3D" id="3.40.50.300">
    <property type="entry name" value="P-loop containing nucleotide triphosphate hydrolases"/>
    <property type="match status" value="1"/>
</dbReference>
<sequence>MNQIKRVVYELKDLRKDYGNHTVLQIGHLEFHPGTIYGIVGSIGSGKSTLLRLLSGKEKETSGILKYDDDTFKTGWFGKIKPNEDIFLASVDFFHENQNVHQALKNIHPKKLDIINGRYFSKGPQKVLWNKQIGTLSPGEKSWLNNIMAVYSDPRVLLIDDYGTTIDNKMEFDFRKRLIKMNKDLGTTIIAVAPDDFHLKKFAAVLIYLDNGHISKIRPGKTKSQGKFRKKT</sequence>
<dbReference type="GO" id="GO:0016887">
    <property type="term" value="F:ATP hydrolysis activity"/>
    <property type="evidence" value="ECO:0007669"/>
    <property type="project" value="InterPro"/>
</dbReference>
<dbReference type="GO" id="GO:0005524">
    <property type="term" value="F:ATP binding"/>
    <property type="evidence" value="ECO:0007669"/>
    <property type="project" value="UniProtKB-KW"/>
</dbReference>
<dbReference type="EMBL" id="UINC01003848">
    <property type="protein sequence ID" value="SVA09750.1"/>
    <property type="molecule type" value="Genomic_DNA"/>
</dbReference>
<reference evidence="4" key="1">
    <citation type="submission" date="2018-05" db="EMBL/GenBank/DDBJ databases">
        <authorList>
            <person name="Lanie J.A."/>
            <person name="Ng W.-L."/>
            <person name="Kazmierczak K.M."/>
            <person name="Andrzejewski T.M."/>
            <person name="Davidsen T.M."/>
            <person name="Wayne K.J."/>
            <person name="Tettelin H."/>
            <person name="Glass J.I."/>
            <person name="Rusch D."/>
            <person name="Podicherti R."/>
            <person name="Tsui H.-C.T."/>
            <person name="Winkler M.E."/>
        </authorList>
    </citation>
    <scope>NUCLEOTIDE SEQUENCE</scope>
</reference>
<evidence type="ECO:0000256" key="1">
    <source>
        <dbReference type="ARBA" id="ARBA00022741"/>
    </source>
</evidence>
<proteinExistence type="predicted"/>
<dbReference type="SUPFAM" id="SSF52540">
    <property type="entry name" value="P-loop containing nucleoside triphosphate hydrolases"/>
    <property type="match status" value="1"/>
</dbReference>
<protein>
    <recommendedName>
        <fullName evidence="3">ABC transporter domain-containing protein</fullName>
    </recommendedName>
</protein>